<name>A0A167UBZ3_9AGAM</name>
<proteinExistence type="predicted"/>
<organism evidence="2 3">
    <name type="scientific">Athelia psychrophila</name>
    <dbReference type="NCBI Taxonomy" id="1759441"/>
    <lineage>
        <taxon>Eukaryota</taxon>
        <taxon>Fungi</taxon>
        <taxon>Dikarya</taxon>
        <taxon>Basidiomycota</taxon>
        <taxon>Agaricomycotina</taxon>
        <taxon>Agaricomycetes</taxon>
        <taxon>Agaricomycetidae</taxon>
        <taxon>Atheliales</taxon>
        <taxon>Atheliaceae</taxon>
        <taxon>Athelia</taxon>
    </lineage>
</organism>
<dbReference type="AlphaFoldDB" id="A0A167UBZ3"/>
<evidence type="ECO:0000313" key="3">
    <source>
        <dbReference type="Proteomes" id="UP000076532"/>
    </source>
</evidence>
<evidence type="ECO:0000313" key="2">
    <source>
        <dbReference type="EMBL" id="KZP03793.1"/>
    </source>
</evidence>
<dbReference type="EMBL" id="KV418003">
    <property type="protein sequence ID" value="KZP03793.1"/>
    <property type="molecule type" value="Genomic_DNA"/>
</dbReference>
<reference evidence="2 3" key="1">
    <citation type="journal article" date="2016" name="Mol. Biol. Evol.">
        <title>Comparative Genomics of Early-Diverging Mushroom-Forming Fungi Provides Insights into the Origins of Lignocellulose Decay Capabilities.</title>
        <authorList>
            <person name="Nagy L.G."/>
            <person name="Riley R."/>
            <person name="Tritt A."/>
            <person name="Adam C."/>
            <person name="Daum C."/>
            <person name="Floudas D."/>
            <person name="Sun H."/>
            <person name="Yadav J.S."/>
            <person name="Pangilinan J."/>
            <person name="Larsson K.H."/>
            <person name="Matsuura K."/>
            <person name="Barry K."/>
            <person name="Labutti K."/>
            <person name="Kuo R."/>
            <person name="Ohm R.A."/>
            <person name="Bhattacharya S.S."/>
            <person name="Shirouzu T."/>
            <person name="Yoshinaga Y."/>
            <person name="Martin F.M."/>
            <person name="Grigoriev I.V."/>
            <person name="Hibbett D.S."/>
        </authorList>
    </citation>
    <scope>NUCLEOTIDE SEQUENCE [LARGE SCALE GENOMIC DNA]</scope>
    <source>
        <strain evidence="2 3">CBS 109695</strain>
    </source>
</reference>
<accession>A0A167UBZ3</accession>
<dbReference type="Proteomes" id="UP000076532">
    <property type="component" value="Unassembled WGS sequence"/>
</dbReference>
<sequence>MILTAHQLCHCRPHQAPQPICDDCRGIFYNFNLPNDISLRMITSVRPRAPVEASQGQTAPNTQRRASQESNFSNSAIDLRSRVCCLLLQIERLRSTSPYCRYHLAK</sequence>
<evidence type="ECO:0000256" key="1">
    <source>
        <dbReference type="SAM" id="MobiDB-lite"/>
    </source>
</evidence>
<feature type="compositionally biased region" description="Polar residues" evidence="1">
    <location>
        <begin position="54"/>
        <end position="73"/>
    </location>
</feature>
<gene>
    <name evidence="2" type="ORF">FIBSPDRAFT_454533</name>
</gene>
<protein>
    <submittedName>
        <fullName evidence="2">Uncharacterized protein</fullName>
    </submittedName>
</protein>
<feature type="region of interest" description="Disordered" evidence="1">
    <location>
        <begin position="49"/>
        <end position="73"/>
    </location>
</feature>
<keyword evidence="3" id="KW-1185">Reference proteome</keyword>